<evidence type="ECO:0000313" key="2">
    <source>
        <dbReference type="Proteomes" id="UP001428290"/>
    </source>
</evidence>
<dbReference type="Proteomes" id="UP001428290">
    <property type="component" value="Unassembled WGS sequence"/>
</dbReference>
<keyword evidence="2" id="KW-1185">Reference proteome</keyword>
<sequence length="358" mass="40022">MSEPAESKLQEFQNQLVKKLLELFDVVIADRRSYYQKNPHKIPSRQEVGQLIKAYSYKNAAITAGLNLIPGPWGLLAIVPEIVLIIRNQLSMIYDIAAAYEQDKVMNRELLAGILASSLGVGTLGLITIRGGTVFVKRASLRIFQQIIAILGGKITQRLIKQQISKFLPVVGAISMAVWSKYTTTSIGKKATEILRKKIEFSDEEVTQAEAKADDVVEVVIDIDPTIDSELDQVNPDIDSNAAQPLDLLKIKAVINLMKTGDQITQQDLDYVDSIIHAAAFDTETQYYLNGLLQTSNKIDLDYSLFSNNPNHSLEILQSMIQFVKQRDSIHITQKMYIKQVGKLLEFSDEDVVELLNA</sequence>
<dbReference type="EMBL" id="BAABRU010000007">
    <property type="protein sequence ID" value="GAA5528612.1"/>
    <property type="molecule type" value="Genomic_DNA"/>
</dbReference>
<evidence type="ECO:0008006" key="3">
    <source>
        <dbReference type="Google" id="ProtNLM"/>
    </source>
</evidence>
<gene>
    <name evidence="1" type="ORF">Hgul01_02414</name>
</gene>
<comment type="caution">
    <text evidence="1">The sequence shown here is derived from an EMBL/GenBank/DDBJ whole genome shotgun (WGS) entry which is preliminary data.</text>
</comment>
<name>A0ABP9WZJ4_9CHLR</name>
<reference evidence="1 2" key="1">
    <citation type="submission" date="2024-02" db="EMBL/GenBank/DDBJ databases">
        <title>Herpetosiphon gulosus NBRC 112829.</title>
        <authorList>
            <person name="Ichikawa N."/>
            <person name="Katano-Makiyama Y."/>
            <person name="Hidaka K."/>
        </authorList>
    </citation>
    <scope>NUCLEOTIDE SEQUENCE [LARGE SCALE GENOMIC DNA]</scope>
    <source>
        <strain evidence="1 2">NBRC 112829</strain>
    </source>
</reference>
<protein>
    <recommendedName>
        <fullName evidence="3">TerB family tellurite resistance protein</fullName>
    </recommendedName>
</protein>
<accession>A0ABP9WZJ4</accession>
<organism evidence="1 2">
    <name type="scientific">Herpetosiphon gulosus</name>
    <dbReference type="NCBI Taxonomy" id="1973496"/>
    <lineage>
        <taxon>Bacteria</taxon>
        <taxon>Bacillati</taxon>
        <taxon>Chloroflexota</taxon>
        <taxon>Chloroflexia</taxon>
        <taxon>Herpetosiphonales</taxon>
        <taxon>Herpetosiphonaceae</taxon>
        <taxon>Herpetosiphon</taxon>
    </lineage>
</organism>
<proteinExistence type="predicted"/>
<evidence type="ECO:0000313" key="1">
    <source>
        <dbReference type="EMBL" id="GAA5528612.1"/>
    </source>
</evidence>
<dbReference type="RefSeq" id="WP_345722225.1">
    <property type="nucleotide sequence ID" value="NZ_BAABRU010000007.1"/>
</dbReference>